<evidence type="ECO:0000259" key="2">
    <source>
        <dbReference type="Pfam" id="PF09983"/>
    </source>
</evidence>
<evidence type="ECO:0000256" key="1">
    <source>
        <dbReference type="SAM" id="MobiDB-lite"/>
    </source>
</evidence>
<dbReference type="EMBL" id="SSFD01000195">
    <property type="protein sequence ID" value="TXH83913.1"/>
    <property type="molecule type" value="Genomic_DNA"/>
</dbReference>
<comment type="caution">
    <text evidence="4">The sequence shown here is derived from an EMBL/GenBank/DDBJ whole genome shotgun (WGS) entry which is preliminary data.</text>
</comment>
<evidence type="ECO:0000313" key="4">
    <source>
        <dbReference type="EMBL" id="TXH83913.1"/>
    </source>
</evidence>
<dbReference type="InterPro" id="IPR024537">
    <property type="entry name" value="DUF3322"/>
</dbReference>
<dbReference type="AlphaFoldDB" id="A0A5C7SJX5"/>
<feature type="domain" description="Wadjet protein JetD C-terminal" evidence="2">
    <location>
        <begin position="249"/>
        <end position="427"/>
    </location>
</feature>
<dbReference type="Pfam" id="PF11795">
    <property type="entry name" value="DUF3322"/>
    <property type="match status" value="1"/>
</dbReference>
<organism evidence="4 5">
    <name type="scientific">Thauera aminoaromatica</name>
    <dbReference type="NCBI Taxonomy" id="164330"/>
    <lineage>
        <taxon>Bacteria</taxon>
        <taxon>Pseudomonadati</taxon>
        <taxon>Pseudomonadota</taxon>
        <taxon>Betaproteobacteria</taxon>
        <taxon>Rhodocyclales</taxon>
        <taxon>Zoogloeaceae</taxon>
        <taxon>Thauera</taxon>
    </lineage>
</organism>
<dbReference type="RefSeq" id="WP_276659055.1">
    <property type="nucleotide sequence ID" value="NZ_SSFD01000195.1"/>
</dbReference>
<gene>
    <name evidence="4" type="ORF">E6Q80_12595</name>
</gene>
<proteinExistence type="predicted"/>
<name>A0A5C7SJX5_THASP</name>
<dbReference type="InterPro" id="IPR024534">
    <property type="entry name" value="JetD_C"/>
</dbReference>
<protein>
    <recommendedName>
        <fullName evidence="6">DUF3322 and DUF2220 domain-containing protein</fullName>
    </recommendedName>
</protein>
<dbReference type="Pfam" id="PF09983">
    <property type="entry name" value="JetD_C"/>
    <property type="match status" value="1"/>
</dbReference>
<evidence type="ECO:0008006" key="6">
    <source>
        <dbReference type="Google" id="ProtNLM"/>
    </source>
</evidence>
<accession>A0A5C7SJX5</accession>
<dbReference type="Proteomes" id="UP000321192">
    <property type="component" value="Unassembled WGS sequence"/>
</dbReference>
<evidence type="ECO:0000313" key="5">
    <source>
        <dbReference type="Proteomes" id="UP000321192"/>
    </source>
</evidence>
<reference evidence="4 5" key="1">
    <citation type="submission" date="2018-09" db="EMBL/GenBank/DDBJ databases">
        <title>Metagenome Assembled Genomes from an Advanced Water Purification Facility.</title>
        <authorList>
            <person name="Stamps B.W."/>
            <person name="Spear J.R."/>
        </authorList>
    </citation>
    <scope>NUCLEOTIDE SEQUENCE [LARGE SCALE GENOMIC DNA]</scope>
    <source>
        <strain evidence="4">Bin_27_1</strain>
    </source>
</reference>
<feature type="region of interest" description="Disordered" evidence="1">
    <location>
        <begin position="26"/>
        <end position="51"/>
    </location>
</feature>
<evidence type="ECO:0000259" key="3">
    <source>
        <dbReference type="Pfam" id="PF11795"/>
    </source>
</evidence>
<sequence length="441" mass="49462">MSWSTAQDLRAQVMRLWERGELLREGLPQDSGAPPCACLPEEESEGSGAQPCELPADAAAYTAVGPPAGHSRFPLRLTLKTPTSDDITRRFDAVRAWVAAISATPHVRLEWQETRHRVQGSQRLPASAWVDRLDDALAWIGKRAEHARFRALHAETAARQPLLLPWLEKRPLRALELAAEWSRLLDVVAWLQAHTRPGVYLRQVDLPGIHTKFIESQRGVLAELLELALPAAAIDPSRTGAQQFAARYGFLDKPVLLRLRVLDPALGLLPGAPCPDLALDADSFARLRLDVARVFITENETNFLAFPRVDKAIVIFGAGYGWEALARATWLQRCPIHYWGDIDTNGFAILAQLRARFAHVESLLMDRATLLAHEALWGREDSPRPADISRLTTEERSLYEDLRDHRIRPSLRLEQEHVGFGWLEKALRIVYAVDDFQPSDG</sequence>
<feature type="domain" description="DUF3322" evidence="3">
    <location>
        <begin position="69"/>
        <end position="225"/>
    </location>
</feature>